<feature type="domain" description="Carbohydrate kinase FGGY N-terminal" evidence="4">
    <location>
        <begin position="6"/>
        <end position="255"/>
    </location>
</feature>
<evidence type="ECO:0000313" key="6">
    <source>
        <dbReference type="EMBL" id="TLV10585.1"/>
    </source>
</evidence>
<dbReference type="CDD" id="cd07782">
    <property type="entry name" value="ASKHA_NBD_FGGY_D-RBK"/>
    <property type="match status" value="1"/>
</dbReference>
<dbReference type="Gene3D" id="1.20.58.2240">
    <property type="match status" value="1"/>
</dbReference>
<dbReference type="Proteomes" id="UP000307430">
    <property type="component" value="Unassembled WGS sequence"/>
</dbReference>
<gene>
    <name evidence="6" type="ORF">FE839_19540</name>
</gene>
<dbReference type="InterPro" id="IPR000577">
    <property type="entry name" value="Carb_kinase_FGGY"/>
</dbReference>
<evidence type="ECO:0000259" key="4">
    <source>
        <dbReference type="Pfam" id="PF00370"/>
    </source>
</evidence>
<protein>
    <submittedName>
        <fullName evidence="6">FGGY-family carbohydrate kinase</fullName>
    </submittedName>
</protein>
<evidence type="ECO:0000256" key="3">
    <source>
        <dbReference type="ARBA" id="ARBA00022777"/>
    </source>
</evidence>
<comment type="caution">
    <text evidence="6">The sequence shown here is derived from an EMBL/GenBank/DDBJ whole genome shotgun (WGS) entry which is preliminary data.</text>
</comment>
<dbReference type="NCBIfam" id="TIGR01315">
    <property type="entry name" value="5C_CHO_kinase"/>
    <property type="match status" value="1"/>
</dbReference>
<dbReference type="SUPFAM" id="SSF53067">
    <property type="entry name" value="Actin-like ATPase domain"/>
    <property type="match status" value="2"/>
</dbReference>
<evidence type="ECO:0000256" key="2">
    <source>
        <dbReference type="ARBA" id="ARBA00022679"/>
    </source>
</evidence>
<dbReference type="GO" id="GO:0019150">
    <property type="term" value="F:D-ribulokinase activity"/>
    <property type="evidence" value="ECO:0007669"/>
    <property type="project" value="TreeGrafter"/>
</dbReference>
<evidence type="ECO:0000313" key="7">
    <source>
        <dbReference type="Proteomes" id="UP000307430"/>
    </source>
</evidence>
<proteinExistence type="inferred from homology"/>
<dbReference type="Pfam" id="PF00370">
    <property type="entry name" value="FGGY_N"/>
    <property type="match status" value="1"/>
</dbReference>
<accession>A0A5R9LD42</accession>
<dbReference type="InterPro" id="IPR006003">
    <property type="entry name" value="FGGY_RbtK-like"/>
</dbReference>
<dbReference type="PANTHER" id="PTHR43435">
    <property type="entry name" value="RIBULOKINASE"/>
    <property type="match status" value="1"/>
</dbReference>
<keyword evidence="3 6" id="KW-0418">Kinase</keyword>
<dbReference type="Gene3D" id="3.30.420.40">
    <property type="match status" value="1"/>
</dbReference>
<dbReference type="InterPro" id="IPR018485">
    <property type="entry name" value="FGGY_C"/>
</dbReference>
<dbReference type="GO" id="GO:0019321">
    <property type="term" value="P:pentose metabolic process"/>
    <property type="evidence" value="ECO:0007669"/>
    <property type="project" value="TreeGrafter"/>
</dbReference>
<reference evidence="6 7" key="1">
    <citation type="submission" date="2019-05" db="EMBL/GenBank/DDBJ databases">
        <title>Genome sequence of Klebsiella sp strain TOUT106.</title>
        <authorList>
            <person name="Rahi P."/>
            <person name="Chaudhari D."/>
        </authorList>
    </citation>
    <scope>NUCLEOTIDE SEQUENCE [LARGE SCALE GENOMIC DNA]</scope>
    <source>
        <strain evidence="6 7">TOUT106</strain>
    </source>
</reference>
<dbReference type="RefSeq" id="WP_138362440.1">
    <property type="nucleotide sequence ID" value="NZ_VCHQ01000027.1"/>
</dbReference>
<dbReference type="PIRSF" id="PIRSF000538">
    <property type="entry name" value="GlpK"/>
    <property type="match status" value="1"/>
</dbReference>
<keyword evidence="7" id="KW-1185">Reference proteome</keyword>
<dbReference type="InterPro" id="IPR018484">
    <property type="entry name" value="FGGY_N"/>
</dbReference>
<name>A0A5R9LD42_9ENTR</name>
<organism evidence="6 7">
    <name type="scientific">Klebsiella indica</name>
    <dbReference type="NCBI Taxonomy" id="2582917"/>
    <lineage>
        <taxon>Bacteria</taxon>
        <taxon>Pseudomonadati</taxon>
        <taxon>Pseudomonadota</taxon>
        <taxon>Gammaproteobacteria</taxon>
        <taxon>Enterobacterales</taxon>
        <taxon>Enterobacteriaceae</taxon>
        <taxon>Klebsiella/Raoultella group</taxon>
        <taxon>Klebsiella</taxon>
    </lineage>
</organism>
<dbReference type="Pfam" id="PF02782">
    <property type="entry name" value="FGGY_C"/>
    <property type="match status" value="1"/>
</dbReference>
<dbReference type="AlphaFoldDB" id="A0A5R9LD42"/>
<keyword evidence="2" id="KW-0808">Transferase</keyword>
<comment type="similarity">
    <text evidence="1">Belongs to the FGGY kinase family.</text>
</comment>
<feature type="domain" description="Carbohydrate kinase FGGY C-terminal" evidence="5">
    <location>
        <begin position="268"/>
        <end position="474"/>
    </location>
</feature>
<evidence type="ECO:0000256" key="1">
    <source>
        <dbReference type="ARBA" id="ARBA00009156"/>
    </source>
</evidence>
<dbReference type="GO" id="GO:0005737">
    <property type="term" value="C:cytoplasm"/>
    <property type="evidence" value="ECO:0007669"/>
    <property type="project" value="TreeGrafter"/>
</dbReference>
<dbReference type="EMBL" id="VCHQ01000027">
    <property type="protein sequence ID" value="TLV10585.1"/>
    <property type="molecule type" value="Genomic_DNA"/>
</dbReference>
<evidence type="ECO:0000259" key="5">
    <source>
        <dbReference type="Pfam" id="PF02782"/>
    </source>
</evidence>
<sequence>MNADAYIGVDVGSGSVRAGIFTSTGERLAFAVRPISQFHDSDERVEQSSVEIWQAVGAAVSESVRASGIDPAHIRAVGFDATCSLVAVAADGTGISVSPAGEEERDIIMWRDHRAQQEAKIINYTGDETLRYLGGEVSVEMELPKILWLKRHLPQRYQQIWRLFDLADYLVWRACGNDIASTCTLTCKWNYLAHEQRFSHSLLRAIGLEEVANMIPGTVREPGEKAGTLRPEVARQWGLCEEVVVATGIIDAHAGGLSLSGGQPQGSLAIISGTSNCHMIVSKQPIVIPGVWGPYWGAMMPQWWLNEGGQSAAGALVDWTLQQHSHWVALQQEANARGESPYQLINQLVEQLEAEERWPTRHLHVLGDHHGNRSPRANPQSRGAIYGLTLESGADGLARLYLATLQAIAYGTRHIIDAMRAAGHDVSRIMMCGGATKNPLWLREYANATGCDIHLAREEDAVTLGAALLGSVACGGFASLTEAVSAMSHRGKSIIADLSPQTQAFHQAKYQVYLQMYDDLQRAEQQFSAIMHNTK</sequence>
<dbReference type="PANTHER" id="PTHR43435:SF4">
    <property type="entry name" value="FGGY CARBOHYDRATE KINASE DOMAIN-CONTAINING PROTEIN"/>
    <property type="match status" value="1"/>
</dbReference>
<dbReference type="InterPro" id="IPR043129">
    <property type="entry name" value="ATPase_NBD"/>
</dbReference>